<evidence type="ECO:0000313" key="1">
    <source>
        <dbReference type="EMBL" id="MFC4804010.1"/>
    </source>
</evidence>
<comment type="caution">
    <text evidence="1">The sequence shown here is derived from an EMBL/GenBank/DDBJ whole genome shotgun (WGS) entry which is preliminary data.</text>
</comment>
<dbReference type="EMBL" id="JBHSHL010000009">
    <property type="protein sequence ID" value="MFC4804010.1"/>
    <property type="molecule type" value="Genomic_DNA"/>
</dbReference>
<sequence>MGYTILSEITPYNHSFLFHIFENDDKIYLNMPKSVLVVWVQEVHPDYASLDIRPVLKVELAQDELNLADKGYTLIREILRREIIDFEAYEFQEKDILRHL</sequence>
<gene>
    <name evidence="1" type="ORF">ACFO4R_02840</name>
</gene>
<keyword evidence="2" id="KW-1185">Reference proteome</keyword>
<evidence type="ECO:0000313" key="2">
    <source>
        <dbReference type="Proteomes" id="UP001595916"/>
    </source>
</evidence>
<dbReference type="RefSeq" id="WP_379787490.1">
    <property type="nucleotide sequence ID" value="NZ_JBHSHL010000009.1"/>
</dbReference>
<proteinExistence type="predicted"/>
<name>A0ABV9QHA8_9FIRM</name>
<reference evidence="2" key="1">
    <citation type="journal article" date="2019" name="Int. J. Syst. Evol. Microbiol.">
        <title>The Global Catalogue of Microorganisms (GCM) 10K type strain sequencing project: providing services to taxonomists for standard genome sequencing and annotation.</title>
        <authorList>
            <consortium name="The Broad Institute Genomics Platform"/>
            <consortium name="The Broad Institute Genome Sequencing Center for Infectious Disease"/>
            <person name="Wu L."/>
            <person name="Ma J."/>
        </authorList>
    </citation>
    <scope>NUCLEOTIDE SEQUENCE [LARGE SCALE GENOMIC DNA]</scope>
    <source>
        <strain evidence="2">CCUG 46385</strain>
    </source>
</reference>
<organism evidence="1 2">
    <name type="scientific">Filifactor villosus</name>
    <dbReference type="NCBI Taxonomy" id="29374"/>
    <lineage>
        <taxon>Bacteria</taxon>
        <taxon>Bacillati</taxon>
        <taxon>Bacillota</taxon>
        <taxon>Clostridia</taxon>
        <taxon>Peptostreptococcales</taxon>
        <taxon>Filifactoraceae</taxon>
        <taxon>Filifactor</taxon>
    </lineage>
</organism>
<accession>A0ABV9QHA8</accession>
<protein>
    <submittedName>
        <fullName evidence="1">Uncharacterized protein</fullName>
    </submittedName>
</protein>
<dbReference type="Proteomes" id="UP001595916">
    <property type="component" value="Unassembled WGS sequence"/>
</dbReference>